<evidence type="ECO:0000313" key="2">
    <source>
        <dbReference type="EMBL" id="KAK6499414.1"/>
    </source>
</evidence>
<comment type="caution">
    <text evidence="2">The sequence shown here is derived from an EMBL/GenBank/DDBJ whole genome shotgun (WGS) entry which is preliminary data.</text>
</comment>
<evidence type="ECO:0000256" key="1">
    <source>
        <dbReference type="SAM" id="MobiDB-lite"/>
    </source>
</evidence>
<feature type="compositionally biased region" description="Basic and acidic residues" evidence="1">
    <location>
        <begin position="178"/>
        <end position="197"/>
    </location>
</feature>
<dbReference type="Proteomes" id="UP001307849">
    <property type="component" value="Unassembled WGS sequence"/>
</dbReference>
<feature type="compositionally biased region" description="Low complexity" evidence="1">
    <location>
        <begin position="41"/>
        <end position="56"/>
    </location>
</feature>
<gene>
    <name evidence="2" type="ORF">TWF506_004041</name>
</gene>
<keyword evidence="3" id="KW-1185">Reference proteome</keyword>
<protein>
    <submittedName>
        <fullName evidence="2">Uncharacterized protein</fullName>
    </submittedName>
</protein>
<name>A0AAN8P4P9_9PEZI</name>
<feature type="region of interest" description="Disordered" evidence="1">
    <location>
        <begin position="177"/>
        <end position="203"/>
    </location>
</feature>
<proteinExistence type="predicted"/>
<dbReference type="EMBL" id="JAVHJM010000013">
    <property type="protein sequence ID" value="KAK6499414.1"/>
    <property type="molecule type" value="Genomic_DNA"/>
</dbReference>
<feature type="compositionally biased region" description="Low complexity" evidence="1">
    <location>
        <begin position="63"/>
        <end position="73"/>
    </location>
</feature>
<reference evidence="2 3" key="1">
    <citation type="submission" date="2019-10" db="EMBL/GenBank/DDBJ databases">
        <authorList>
            <person name="Palmer J.M."/>
        </authorList>
    </citation>
    <scope>NUCLEOTIDE SEQUENCE [LARGE SCALE GENOMIC DNA]</scope>
    <source>
        <strain evidence="2 3">TWF506</strain>
    </source>
</reference>
<accession>A0AAN8P4P9</accession>
<dbReference type="AlphaFoldDB" id="A0AAN8P4P9"/>
<feature type="region of interest" description="Disordered" evidence="1">
    <location>
        <begin position="1"/>
        <end position="95"/>
    </location>
</feature>
<sequence>MDPCSPQIHTNFSTAESHKFYPEPLKNEHHPKNYITDAPELSPSSSSGMGSSPRLSVGTEEMANSSPAASPSPKDGGQRTPTTLSGEIEKGRIPQGEIKFRKVPTGLPLRAKKKPKRVTNIRRTRQHKYFCIGCPEKFSGSVKREFERHFRQCKGRPYNVCPCSVGITTNHNMKAHYSSREHRKYMDRQRAPEERTSDSNPDQ</sequence>
<evidence type="ECO:0000313" key="3">
    <source>
        <dbReference type="Proteomes" id="UP001307849"/>
    </source>
</evidence>
<feature type="compositionally biased region" description="Basic and acidic residues" evidence="1">
    <location>
        <begin position="16"/>
        <end position="31"/>
    </location>
</feature>
<organism evidence="2 3">
    <name type="scientific">Arthrobotrys conoides</name>
    <dbReference type="NCBI Taxonomy" id="74498"/>
    <lineage>
        <taxon>Eukaryota</taxon>
        <taxon>Fungi</taxon>
        <taxon>Dikarya</taxon>
        <taxon>Ascomycota</taxon>
        <taxon>Pezizomycotina</taxon>
        <taxon>Orbiliomycetes</taxon>
        <taxon>Orbiliales</taxon>
        <taxon>Orbiliaceae</taxon>
        <taxon>Arthrobotrys</taxon>
    </lineage>
</organism>